<comment type="caution">
    <text evidence="1">The sequence shown here is derived from an EMBL/GenBank/DDBJ whole genome shotgun (WGS) entry which is preliminary data.</text>
</comment>
<dbReference type="EMBL" id="CM056741">
    <property type="protein sequence ID" value="KAJ8684511.1"/>
    <property type="molecule type" value="Genomic_DNA"/>
</dbReference>
<sequence>MYIPPVSSSTIEEFIQAYEEVNEQLQEACTKFSTAELVMYGDFNLPGFKWRDNNNIVYAEGENSIKAVEQGVSALELGINQCGINQLLVFNRINSELEKIDWHTIISDNMDIDIATGKFYTYLFGIIAGNVPYTRTFVSTYPPWFDKSSRKGVKLKEKLHTEFIESMLECDYEEFSKRRAKSKRRINIAFAKCVKNIESDIQNKPKCF</sequence>
<protein>
    <submittedName>
        <fullName evidence="1">Uncharacterized protein</fullName>
    </submittedName>
</protein>
<evidence type="ECO:0000313" key="1">
    <source>
        <dbReference type="EMBL" id="KAJ8684511.1"/>
    </source>
</evidence>
<reference evidence="1" key="1">
    <citation type="submission" date="2023-04" db="EMBL/GenBank/DDBJ databases">
        <title>A chromosome-level genome assembly of the parasitoid wasp Eretmocerus hayati.</title>
        <authorList>
            <person name="Zhong Y."/>
            <person name="Liu S."/>
            <person name="Liu Y."/>
        </authorList>
    </citation>
    <scope>NUCLEOTIDE SEQUENCE</scope>
    <source>
        <strain evidence="1">ZJU_SS_LIU_2023</strain>
    </source>
</reference>
<organism evidence="1 2">
    <name type="scientific">Eretmocerus hayati</name>
    <dbReference type="NCBI Taxonomy" id="131215"/>
    <lineage>
        <taxon>Eukaryota</taxon>
        <taxon>Metazoa</taxon>
        <taxon>Ecdysozoa</taxon>
        <taxon>Arthropoda</taxon>
        <taxon>Hexapoda</taxon>
        <taxon>Insecta</taxon>
        <taxon>Pterygota</taxon>
        <taxon>Neoptera</taxon>
        <taxon>Endopterygota</taxon>
        <taxon>Hymenoptera</taxon>
        <taxon>Apocrita</taxon>
        <taxon>Proctotrupomorpha</taxon>
        <taxon>Chalcidoidea</taxon>
        <taxon>Aphelinidae</taxon>
        <taxon>Aphelininae</taxon>
        <taxon>Eretmocerus</taxon>
    </lineage>
</organism>
<name>A0ACC2PNB8_9HYME</name>
<keyword evidence="2" id="KW-1185">Reference proteome</keyword>
<dbReference type="Proteomes" id="UP001239111">
    <property type="component" value="Chromosome 1"/>
</dbReference>
<evidence type="ECO:0000313" key="2">
    <source>
        <dbReference type="Proteomes" id="UP001239111"/>
    </source>
</evidence>
<gene>
    <name evidence="1" type="ORF">QAD02_020303</name>
</gene>
<proteinExistence type="predicted"/>
<accession>A0ACC2PNB8</accession>